<protein>
    <submittedName>
        <fullName evidence="2">Uncharacterized protein</fullName>
    </submittedName>
</protein>
<feature type="coiled-coil region" evidence="1">
    <location>
        <begin position="49"/>
        <end position="76"/>
    </location>
</feature>
<name>A0A0E3JEC3_9VIRU</name>
<proteinExistence type="predicted"/>
<reference evidence="2" key="1">
    <citation type="journal article" date="2015" name="PLoS ONE">
        <title>Characterization by Small RNA Sequencing of Taro Bacilliform CH Virus (TaBCHV), a Novel Badnavirus.</title>
        <authorList>
            <person name="Kazmi S.A."/>
            <person name="Yang Z."/>
            <person name="Hong N."/>
            <person name="Wang G."/>
            <person name="Wang Y."/>
        </authorList>
    </citation>
    <scope>NUCLEOTIDE SEQUENCE</scope>
    <source>
        <strain evidence="2">TaBCHV-2</strain>
    </source>
</reference>
<dbReference type="EMBL" id="KP710177">
    <property type="protein sequence ID" value="AKA45797.1"/>
    <property type="molecule type" value="Genomic_DNA"/>
</dbReference>
<evidence type="ECO:0000313" key="2">
    <source>
        <dbReference type="EMBL" id="AKA45797.1"/>
    </source>
</evidence>
<organism evidence="2">
    <name type="scientific">Taro bacilliform CH virus</name>
    <dbReference type="NCBI Taxonomy" id="1634914"/>
    <lineage>
        <taxon>Viruses</taxon>
        <taxon>Riboviria</taxon>
        <taxon>Pararnavirae</taxon>
        <taxon>Artverviricota</taxon>
        <taxon>Revtraviricetes</taxon>
        <taxon>Ortervirales</taxon>
        <taxon>Caulimoviridae</taxon>
        <taxon>Badnavirus</taxon>
        <taxon>Badnavirus betacolocalasiae</taxon>
    </lineage>
</organism>
<keyword evidence="1" id="KW-0175">Coiled coil</keyword>
<sequence>MSHINTQATETYTTALQATEEIEAPAVGFAKPADNKGPNSATSTLIKQNNTQIELLVRLTEEVKALREELAQFRKEKGQVSSIPDDLISRLKNLKLSDEKPREAAGKLRVFKNPLEEYKKEKARKS</sequence>
<accession>A0A0E3JEC3</accession>
<evidence type="ECO:0000256" key="1">
    <source>
        <dbReference type="SAM" id="Coils"/>
    </source>
</evidence>